<gene>
    <name evidence="1" type="ORF">ACFFIX_01855</name>
</gene>
<dbReference type="Proteomes" id="UP001589854">
    <property type="component" value="Unassembled WGS sequence"/>
</dbReference>
<organism evidence="1 2">
    <name type="scientific">Metabacillus herbersteinensis</name>
    <dbReference type="NCBI Taxonomy" id="283816"/>
    <lineage>
        <taxon>Bacteria</taxon>
        <taxon>Bacillati</taxon>
        <taxon>Bacillota</taxon>
        <taxon>Bacilli</taxon>
        <taxon>Bacillales</taxon>
        <taxon>Bacillaceae</taxon>
        <taxon>Metabacillus</taxon>
    </lineage>
</organism>
<name>A0ABV6GAH4_9BACI</name>
<proteinExistence type="predicted"/>
<reference evidence="1 2" key="1">
    <citation type="submission" date="2024-09" db="EMBL/GenBank/DDBJ databases">
        <authorList>
            <person name="Sun Q."/>
            <person name="Mori K."/>
        </authorList>
    </citation>
    <scope>NUCLEOTIDE SEQUENCE [LARGE SCALE GENOMIC DNA]</scope>
    <source>
        <strain evidence="1 2">CCM 7228</strain>
    </source>
</reference>
<comment type="caution">
    <text evidence="1">The sequence shown here is derived from an EMBL/GenBank/DDBJ whole genome shotgun (WGS) entry which is preliminary data.</text>
</comment>
<evidence type="ECO:0000313" key="1">
    <source>
        <dbReference type="EMBL" id="MFC0270204.1"/>
    </source>
</evidence>
<dbReference type="SUPFAM" id="SSF48452">
    <property type="entry name" value="TPR-like"/>
    <property type="match status" value="1"/>
</dbReference>
<sequence length="335" mass="38998">MREKNRTNVIPFPNLKDRLLEKGMDALKGKNYQEALKMFSDAKKFDQDQAEIHLGIALCLMELGELEDAKKVCKRMLLEDIGHYFTVLQVYLTILIQLRQYEEVQTTIEAVLEENHLPAESAEHFYKLLEFSRKMNHSEDLEEAEVYVEEEQTYIEDLFENETQQIAFIESLKDRNIVRHLSALRKILENPQGHPVIKSMILQLMKEHEIEKEITIHKFGEAVTIKPAELVDLSEMPFTKKVLNILDDTLGNENPTLFEAVKELWIRHLFVLFPFLPEPSDATLWAAALHLVGYEMHGITLESEEVIETYNVEIVILGDAVKRIYQIEEISYLQI</sequence>
<dbReference type="EMBL" id="JBHLVO010000001">
    <property type="protein sequence ID" value="MFC0270204.1"/>
    <property type="molecule type" value="Genomic_DNA"/>
</dbReference>
<dbReference type="Pfam" id="PF14559">
    <property type="entry name" value="TPR_19"/>
    <property type="match status" value="1"/>
</dbReference>
<keyword evidence="2" id="KW-1185">Reference proteome</keyword>
<dbReference type="Gene3D" id="1.25.40.10">
    <property type="entry name" value="Tetratricopeptide repeat domain"/>
    <property type="match status" value="1"/>
</dbReference>
<dbReference type="RefSeq" id="WP_378929916.1">
    <property type="nucleotide sequence ID" value="NZ_JBHLVO010000001.1"/>
</dbReference>
<dbReference type="InterPro" id="IPR011990">
    <property type="entry name" value="TPR-like_helical_dom_sf"/>
</dbReference>
<accession>A0ABV6GAH4</accession>
<dbReference type="SUPFAM" id="SSF116965">
    <property type="entry name" value="Hypothetical protein MPN330"/>
    <property type="match status" value="1"/>
</dbReference>
<protein>
    <submittedName>
        <fullName evidence="1">Tetratricopeptide repeat protein</fullName>
    </submittedName>
</protein>
<evidence type="ECO:0000313" key="2">
    <source>
        <dbReference type="Proteomes" id="UP001589854"/>
    </source>
</evidence>